<organism evidence="4 5">
    <name type="scientific">Tractidigestivibacter scatoligenes</name>
    <name type="common">Olsenella scatoligenes</name>
    <dbReference type="NCBI Taxonomy" id="1299998"/>
    <lineage>
        <taxon>Bacteria</taxon>
        <taxon>Bacillati</taxon>
        <taxon>Actinomycetota</taxon>
        <taxon>Coriobacteriia</taxon>
        <taxon>Coriobacteriales</taxon>
        <taxon>Atopobiaceae</taxon>
        <taxon>Tractidigestivibacter</taxon>
    </lineage>
</organism>
<dbReference type="PANTHER" id="PTHR21363">
    <property type="entry name" value="PREPHENATE DEHYDROGENASE"/>
    <property type="match status" value="1"/>
</dbReference>
<dbReference type="Gene3D" id="1.10.3660.10">
    <property type="entry name" value="6-phosphogluconate dehydrogenase C-terminal like domain"/>
    <property type="match status" value="1"/>
</dbReference>
<dbReference type="GO" id="GO:0006571">
    <property type="term" value="P:tyrosine biosynthetic process"/>
    <property type="evidence" value="ECO:0007669"/>
    <property type="project" value="InterPro"/>
</dbReference>
<sequence length="294" mass="32124">MAEKDQAALSPTFVPDRVGVVGLGLMGGSFAKALAAAGREVYGWNRTHSVTEMAEIETIAGELTDKTIPTCELIILAGYPQVSIDWLGEMANLISPGAIVIDTVGVKRIICERCGKISEGQPWTFVGCHPMAGTQYSGFAHARANMFHNAPMVVVPPQMDDFERVAILERLKHLLEPCGFGSFTLSTAENHDRMIAYTSQLAHVVSNAYVKSPTAQEHKGFSAGSYKDLTRVARLNAPMWTELFLDNADNLSREVGTIIENLQAYKDAIDARDAEKLQTLLAEGDRLKREAEAR</sequence>
<proteinExistence type="inferred from homology"/>
<dbReference type="AlphaFoldDB" id="A0A100YVI0"/>
<dbReference type="GO" id="GO:0070403">
    <property type="term" value="F:NAD+ binding"/>
    <property type="evidence" value="ECO:0007669"/>
    <property type="project" value="InterPro"/>
</dbReference>
<dbReference type="Gene3D" id="3.40.50.720">
    <property type="entry name" value="NAD(P)-binding Rossmann-like Domain"/>
    <property type="match status" value="1"/>
</dbReference>
<dbReference type="InterPro" id="IPR003099">
    <property type="entry name" value="Prephen_DH"/>
</dbReference>
<dbReference type="Pfam" id="PF20463">
    <property type="entry name" value="PDH_C"/>
    <property type="match status" value="1"/>
</dbReference>
<dbReference type="PROSITE" id="PS51176">
    <property type="entry name" value="PDH_ADH"/>
    <property type="match status" value="1"/>
</dbReference>
<protein>
    <submittedName>
        <fullName evidence="4">Prephenate dehydrogenase</fullName>
    </submittedName>
</protein>
<dbReference type="RefSeq" id="WP_059054519.1">
    <property type="nucleotide sequence ID" value="NZ_LOJF01000009.1"/>
</dbReference>
<dbReference type="InterPro" id="IPR046825">
    <property type="entry name" value="PDH_C"/>
</dbReference>
<dbReference type="GO" id="GO:0008977">
    <property type="term" value="F:prephenate dehydrogenase (NAD+) activity"/>
    <property type="evidence" value="ECO:0007669"/>
    <property type="project" value="InterPro"/>
</dbReference>
<comment type="caution">
    <text evidence="4">The sequence shown here is derived from an EMBL/GenBank/DDBJ whole genome shotgun (WGS) entry which is preliminary data.</text>
</comment>
<evidence type="ECO:0000313" key="4">
    <source>
        <dbReference type="EMBL" id="KUH58455.1"/>
    </source>
</evidence>
<dbReference type="SUPFAM" id="SSF48179">
    <property type="entry name" value="6-phosphogluconate dehydrogenase C-terminal domain-like"/>
    <property type="match status" value="1"/>
</dbReference>
<accession>A0A100YVI0</accession>
<feature type="domain" description="Prephenate/arogenate dehydrogenase" evidence="3">
    <location>
        <begin position="16"/>
        <end position="294"/>
    </location>
</feature>
<name>A0A100YVI0_TRASO</name>
<dbReference type="OrthoDB" id="9802008at2"/>
<dbReference type="STRING" id="1299998.AUL39_05515"/>
<dbReference type="PANTHER" id="PTHR21363:SF0">
    <property type="entry name" value="PREPHENATE DEHYDROGENASE [NADP(+)]"/>
    <property type="match status" value="1"/>
</dbReference>
<evidence type="ECO:0000313" key="5">
    <source>
        <dbReference type="Proteomes" id="UP000054078"/>
    </source>
</evidence>
<reference evidence="4 5" key="1">
    <citation type="submission" date="2015-12" db="EMBL/GenBank/DDBJ databases">
        <title>Draft Genome Sequence of Olsenella scatoligenes SK9K4T; a Producer of 3-Methylindole- (skatole) and 4-Methylphenol- (p-cresol) Isolated from Pig Feces.</title>
        <authorList>
            <person name="Li X."/>
            <person name="Borg B."/>
            <person name="Canibe N."/>
        </authorList>
    </citation>
    <scope>NUCLEOTIDE SEQUENCE [LARGE SCALE GENOMIC DNA]</scope>
    <source>
        <strain evidence="4 5">SK9K4</strain>
    </source>
</reference>
<dbReference type="InterPro" id="IPR008927">
    <property type="entry name" value="6-PGluconate_DH-like_C_sf"/>
</dbReference>
<dbReference type="GO" id="GO:0004665">
    <property type="term" value="F:prephenate dehydrogenase (NADP+) activity"/>
    <property type="evidence" value="ECO:0007669"/>
    <property type="project" value="InterPro"/>
</dbReference>
<gene>
    <name evidence="4" type="ORF">AUL39_05515</name>
</gene>
<dbReference type="Proteomes" id="UP000054078">
    <property type="component" value="Unassembled WGS sequence"/>
</dbReference>
<comment type="similarity">
    <text evidence="1">Belongs to the prephenate/arogenate dehydrogenase family.</text>
</comment>
<evidence type="ECO:0000256" key="1">
    <source>
        <dbReference type="ARBA" id="ARBA00007964"/>
    </source>
</evidence>
<evidence type="ECO:0000259" key="3">
    <source>
        <dbReference type="PROSITE" id="PS51176"/>
    </source>
</evidence>
<evidence type="ECO:0000256" key="2">
    <source>
        <dbReference type="ARBA" id="ARBA00023002"/>
    </source>
</evidence>
<keyword evidence="5" id="KW-1185">Reference proteome</keyword>
<dbReference type="Pfam" id="PF02153">
    <property type="entry name" value="PDH_N"/>
    <property type="match status" value="1"/>
</dbReference>
<dbReference type="InterPro" id="IPR046826">
    <property type="entry name" value="PDH_N"/>
</dbReference>
<dbReference type="SUPFAM" id="SSF51735">
    <property type="entry name" value="NAD(P)-binding Rossmann-fold domains"/>
    <property type="match status" value="1"/>
</dbReference>
<dbReference type="InterPro" id="IPR050812">
    <property type="entry name" value="Preph/Arog_dehydrog"/>
</dbReference>
<dbReference type="InterPro" id="IPR036291">
    <property type="entry name" value="NAD(P)-bd_dom_sf"/>
</dbReference>
<keyword evidence="2" id="KW-0560">Oxidoreductase</keyword>
<dbReference type="EMBL" id="LOJF01000009">
    <property type="protein sequence ID" value="KUH58455.1"/>
    <property type="molecule type" value="Genomic_DNA"/>
</dbReference>